<keyword evidence="5" id="KW-1185">Reference proteome</keyword>
<dbReference type="GO" id="GO:0005975">
    <property type="term" value="P:carbohydrate metabolic process"/>
    <property type="evidence" value="ECO:0007669"/>
    <property type="project" value="InterPro"/>
</dbReference>
<feature type="domain" description="Putative glycogen debranching enzyme N-terminal" evidence="2">
    <location>
        <begin position="82"/>
        <end position="264"/>
    </location>
</feature>
<evidence type="ECO:0000259" key="2">
    <source>
        <dbReference type="Pfam" id="PF14742"/>
    </source>
</evidence>
<dbReference type="Pfam" id="PF14742">
    <property type="entry name" value="GDE_N_bis"/>
    <property type="match status" value="1"/>
</dbReference>
<dbReference type="Pfam" id="PF22422">
    <property type="entry name" value="MGH1-like_GH"/>
    <property type="match status" value="1"/>
</dbReference>
<feature type="region of interest" description="Disordered" evidence="1">
    <location>
        <begin position="274"/>
        <end position="293"/>
    </location>
</feature>
<dbReference type="InterPro" id="IPR012341">
    <property type="entry name" value="6hp_glycosidase-like_sf"/>
</dbReference>
<organism evidence="4 5">
    <name type="scientific">Planosporangium mesophilum</name>
    <dbReference type="NCBI Taxonomy" id="689768"/>
    <lineage>
        <taxon>Bacteria</taxon>
        <taxon>Bacillati</taxon>
        <taxon>Actinomycetota</taxon>
        <taxon>Actinomycetes</taxon>
        <taxon>Micromonosporales</taxon>
        <taxon>Micromonosporaceae</taxon>
        <taxon>Planosporangium</taxon>
    </lineage>
</organism>
<feature type="domain" description="Mannosylglycerate hydrolase MGH1-like glycoside hydrolase" evidence="3">
    <location>
        <begin position="422"/>
        <end position="665"/>
    </location>
</feature>
<dbReference type="SUPFAM" id="SSF48208">
    <property type="entry name" value="Six-hairpin glycosidases"/>
    <property type="match status" value="1"/>
</dbReference>
<evidence type="ECO:0000313" key="4">
    <source>
        <dbReference type="EMBL" id="GII25890.1"/>
    </source>
</evidence>
<sequence>MIAQLGNHPQRVRAAAESLISVSDKVIVNDSSQEHRLISFVADRHRPTPADPHPGIVDEFGRLESELRTLPPELGCGALAVMEGRTFMYSDAVGDIPKGSVGGLVHADTRYLDEWVLTINDARLLGMGSHLAEHFHALFFLTNPPLPGLPADAIDVRRERAIGHGVGECVEVTNHTDQAIRLTVRLAVGSDFADLFEIKERVRDRSAQIRHEHAPDGSGLCLRYRNDIFAVRTEVQAVPAADRLDGDVLVWDLDLPVHGKWKCDLWVPLPSGDDEIAPPQRRPGSATGGSRDPVIEWRDNLARCRSDSHHIERVMEQTARDLTALRIMMRVGDKDVMLPAAGLPWFLTLFGRDTIITAYQTLLFGPALAKGALITLADYQGTGCSDLHDEEPGKILHEVRTGELTQLGLRPHNPYYGTADATPLWLILLSEYWRWTLDDELVRQLYGNAMAALDWIDHYGDRDGDGFVEYQTRSREGLGNQCWRDSWDGVLYADGGMPPLPIATCEIQGYVYDAKIRMAELADGPLDNPALARRLRGEAEHLRERFNERFWLDARGGYYALGLDGDKRPIDAMTSDMGHLLWSGIVPEDRAGVVVDQLMSDQLFSGWGVRTMATTDAGYNPIGYHRGTVWPHDNSIIAAGMTRYGYRDHARLLAQAMTDAATYFDERLPEAICGYPRADTGVPVAYPTACSPQAWSSCAALLFKRTMLGVEPRDGQLTVDPDIPESWGHTELLGLKAFGTRWDIEAVGRTGQVRRAT</sequence>
<dbReference type="InterPro" id="IPR054491">
    <property type="entry name" value="MGH1-like_GH"/>
</dbReference>
<name>A0A8J3TRA9_9ACTN</name>
<reference evidence="4" key="1">
    <citation type="submission" date="2021-01" db="EMBL/GenBank/DDBJ databases">
        <title>Whole genome shotgun sequence of Planosporangium mesophilum NBRC 109066.</title>
        <authorList>
            <person name="Komaki H."/>
            <person name="Tamura T."/>
        </authorList>
    </citation>
    <scope>NUCLEOTIDE SEQUENCE</scope>
    <source>
        <strain evidence="4">NBRC 109066</strain>
    </source>
</reference>
<dbReference type="InterPro" id="IPR032856">
    <property type="entry name" value="GDE_N_bis"/>
</dbReference>
<evidence type="ECO:0000259" key="3">
    <source>
        <dbReference type="Pfam" id="PF22422"/>
    </source>
</evidence>
<protein>
    <submittedName>
        <fullName evidence="4">Amylo-alpha-1,6-glucosidase</fullName>
    </submittedName>
</protein>
<dbReference type="Proteomes" id="UP000599074">
    <property type="component" value="Unassembled WGS sequence"/>
</dbReference>
<dbReference type="AlphaFoldDB" id="A0A8J3TRA9"/>
<dbReference type="Gene3D" id="1.50.10.10">
    <property type="match status" value="1"/>
</dbReference>
<proteinExistence type="predicted"/>
<accession>A0A8J3TRA9</accession>
<gene>
    <name evidence="4" type="ORF">Pme01_54870</name>
</gene>
<evidence type="ECO:0000256" key="1">
    <source>
        <dbReference type="SAM" id="MobiDB-lite"/>
    </source>
</evidence>
<evidence type="ECO:0000313" key="5">
    <source>
        <dbReference type="Proteomes" id="UP000599074"/>
    </source>
</evidence>
<dbReference type="EMBL" id="BOON01000060">
    <property type="protein sequence ID" value="GII25890.1"/>
    <property type="molecule type" value="Genomic_DNA"/>
</dbReference>
<comment type="caution">
    <text evidence="4">The sequence shown here is derived from an EMBL/GenBank/DDBJ whole genome shotgun (WGS) entry which is preliminary data.</text>
</comment>
<dbReference type="InterPro" id="IPR008928">
    <property type="entry name" value="6-hairpin_glycosidase_sf"/>
</dbReference>